<dbReference type="EMBL" id="BOVJ01000113">
    <property type="protein sequence ID" value="GIQ64922.1"/>
    <property type="molecule type" value="Genomic_DNA"/>
</dbReference>
<evidence type="ECO:0008006" key="3">
    <source>
        <dbReference type="Google" id="ProtNLM"/>
    </source>
</evidence>
<accession>A0ABQ4N9L5</accession>
<dbReference type="Proteomes" id="UP000680304">
    <property type="component" value="Unassembled WGS sequence"/>
</dbReference>
<evidence type="ECO:0000313" key="1">
    <source>
        <dbReference type="EMBL" id="GIQ64922.1"/>
    </source>
</evidence>
<comment type="caution">
    <text evidence="1">The sequence shown here is derived from an EMBL/GenBank/DDBJ whole genome shotgun (WGS) entry which is preliminary data.</text>
</comment>
<dbReference type="RefSeq" id="WP_244863554.1">
    <property type="nucleotide sequence ID" value="NZ_BOVJ01000113.1"/>
</dbReference>
<dbReference type="Pfam" id="PF13552">
    <property type="entry name" value="DUF4127"/>
    <property type="match status" value="1"/>
</dbReference>
<name>A0ABQ4N9L5_9BACL</name>
<organism evidence="1 2">
    <name type="scientific">Paenibacillus cisolokensis</name>
    <dbReference type="NCBI Taxonomy" id="1658519"/>
    <lineage>
        <taxon>Bacteria</taxon>
        <taxon>Bacillati</taxon>
        <taxon>Bacillota</taxon>
        <taxon>Bacilli</taxon>
        <taxon>Bacillales</taxon>
        <taxon>Paenibacillaceae</taxon>
        <taxon>Paenibacillus</taxon>
    </lineage>
</organism>
<gene>
    <name evidence="1" type="ORF">PACILC2_34900</name>
</gene>
<protein>
    <recommendedName>
        <fullName evidence="3">DUF4127 family protein</fullName>
    </recommendedName>
</protein>
<reference evidence="1 2" key="1">
    <citation type="submission" date="2021-04" db="EMBL/GenBank/DDBJ databases">
        <title>Draft genome sequence of Paenibacillus cisolokensis, LC2-13A.</title>
        <authorList>
            <person name="Uke A."/>
            <person name="Chhe C."/>
            <person name="Baramee S."/>
            <person name="Kosugi A."/>
        </authorList>
    </citation>
    <scope>NUCLEOTIDE SEQUENCE [LARGE SCALE GENOMIC DNA]</scope>
    <source>
        <strain evidence="1 2">LC2-13A</strain>
    </source>
</reference>
<sequence>MKKIVYIPLDERPCNYEFPAALAQGTDIDVVRPEPDLMGEKKTPGDVERLWAWLLEQAEDADGAILSLDTLVYGGILPSRLHTFTVEQCGQRLRNLRKLKEANPGLKVFAFNLIMRCPRYSSSDEEPDYYEDWGREIFLKGYIGHRLRLGLATEEEQAELRSIEASLPPEYWQDYTERRAVNREVNKLAVQLVQEGTVDFLVIPQDDSAPYGLTAMDQQLVRDRIAELDAELRVYMYPGADEVGCTLLARMINDMRGRKPLVYVHYAGTRSPFVTPLYEDRDLHESVKYHILAAGGLVASSLADADLVLCVNAPGETMMEAVAQHDANPGYHVGRNIAELVETADYAIRHLRKPCIVADVAFANGADLGLLKLLRARKLLFRLAGYAGWNTSSNSLGTCIAQGMIFAIYGNTAAHRDFLSLRFVEDAGYCAHVRHYVTNEVLPGLGFDYFKVDGQRGQVSGIVKEELYKFVQSRIDDDNYRIVIDDCYMPWGRMFEVGLKTRVVAAD</sequence>
<keyword evidence="2" id="KW-1185">Reference proteome</keyword>
<evidence type="ECO:0000313" key="2">
    <source>
        <dbReference type="Proteomes" id="UP000680304"/>
    </source>
</evidence>
<proteinExistence type="predicted"/>
<dbReference type="InterPro" id="IPR025394">
    <property type="entry name" value="DUF4127"/>
</dbReference>